<feature type="transmembrane region" description="Helical" evidence="8">
    <location>
        <begin position="263"/>
        <end position="281"/>
    </location>
</feature>
<dbReference type="AlphaFoldDB" id="A0A1F4T9T2"/>
<evidence type="ECO:0000256" key="2">
    <source>
        <dbReference type="ARBA" id="ARBA00022475"/>
    </source>
</evidence>
<keyword evidence="2" id="KW-1003">Cell membrane</keyword>
<comment type="caution">
    <text evidence="10">The sequence shown here is derived from an EMBL/GenBank/DDBJ whole genome shotgun (WGS) entry which is preliminary data.</text>
</comment>
<feature type="transmembrane region" description="Helical" evidence="8">
    <location>
        <begin position="119"/>
        <end position="135"/>
    </location>
</feature>
<dbReference type="Pfam" id="PF13231">
    <property type="entry name" value="PMT_2"/>
    <property type="match status" value="1"/>
</dbReference>
<keyword evidence="7 8" id="KW-0472">Membrane</keyword>
<dbReference type="GO" id="GO:0005886">
    <property type="term" value="C:plasma membrane"/>
    <property type="evidence" value="ECO:0007669"/>
    <property type="project" value="UniProtKB-SubCell"/>
</dbReference>
<dbReference type="Proteomes" id="UP000178602">
    <property type="component" value="Unassembled WGS sequence"/>
</dbReference>
<sequence>MPTNLLLLITIATFFRLALGILFPLTADESYYWLWARHLNLSYVDHPPMIALINYLTTFGQPNLLTLRLGAALISLGVALLIYFISLEAFNRRVAFWSTALFLLLPHYLVIWLTQFVELPLAIFWALAVWLMVKIVKTQQKYYWYLLGIVVGLGTLSKYTMILFWPALLLFFIVSPANRFWLKRKQPYLCLGLSLGLFSPVLVWNSRLDWVSFSFHGAKVGTSVWFSGLLPFIGDQLVHFTPFLLFALVPVFAYSLKKNDLSRLLFSFSFPIILLFLLLSVKVKVWAHWPSIGYLAALPLTVAYLDENGKSLKKFILWIALFTALILAVLLLVSPGVLLHQKEYARNKELATLLPKETKLFARTNVSASLLEFYTGRQTYMATGFLKPGPLWGEKQYELWGIPDLKKGETVIYFGEDTKEFKEAASREFAKVTELKGFKLYLIEDYITNNYSFFSLSGFKGSGHP</sequence>
<keyword evidence="3" id="KW-0328">Glycosyltransferase</keyword>
<feature type="transmembrane region" description="Helical" evidence="8">
    <location>
        <begin position="65"/>
        <end position="87"/>
    </location>
</feature>
<evidence type="ECO:0000256" key="8">
    <source>
        <dbReference type="SAM" id="Phobius"/>
    </source>
</evidence>
<evidence type="ECO:0000256" key="5">
    <source>
        <dbReference type="ARBA" id="ARBA00022692"/>
    </source>
</evidence>
<keyword evidence="6 8" id="KW-1133">Transmembrane helix</keyword>
<feature type="transmembrane region" description="Helical" evidence="8">
    <location>
        <begin position="188"/>
        <end position="206"/>
    </location>
</feature>
<keyword evidence="5 8" id="KW-0812">Transmembrane</keyword>
<evidence type="ECO:0000259" key="9">
    <source>
        <dbReference type="Pfam" id="PF13231"/>
    </source>
</evidence>
<keyword evidence="4" id="KW-0808">Transferase</keyword>
<feature type="transmembrane region" description="Helical" evidence="8">
    <location>
        <begin position="163"/>
        <end position="181"/>
    </location>
</feature>
<feature type="domain" description="Glycosyltransferase RgtA/B/C/D-like" evidence="9">
    <location>
        <begin position="45"/>
        <end position="204"/>
    </location>
</feature>
<dbReference type="PANTHER" id="PTHR33908:SF11">
    <property type="entry name" value="MEMBRANE PROTEIN"/>
    <property type="match status" value="1"/>
</dbReference>
<feature type="transmembrane region" description="Helical" evidence="8">
    <location>
        <begin position="237"/>
        <end position="256"/>
    </location>
</feature>
<name>A0A1F4T9T2_UNCSA</name>
<dbReference type="GO" id="GO:0016763">
    <property type="term" value="F:pentosyltransferase activity"/>
    <property type="evidence" value="ECO:0007669"/>
    <property type="project" value="TreeGrafter"/>
</dbReference>
<evidence type="ECO:0000313" key="11">
    <source>
        <dbReference type="Proteomes" id="UP000178602"/>
    </source>
</evidence>
<dbReference type="EMBL" id="MEUG01000001">
    <property type="protein sequence ID" value="OGC28833.1"/>
    <property type="molecule type" value="Genomic_DNA"/>
</dbReference>
<evidence type="ECO:0000256" key="4">
    <source>
        <dbReference type="ARBA" id="ARBA00022679"/>
    </source>
</evidence>
<dbReference type="InterPro" id="IPR050297">
    <property type="entry name" value="LipidA_mod_glycosyltrf_83"/>
</dbReference>
<feature type="transmembrane region" description="Helical" evidence="8">
    <location>
        <begin position="287"/>
        <end position="305"/>
    </location>
</feature>
<comment type="subcellular location">
    <subcellularLocation>
        <location evidence="1">Cell membrane</location>
        <topology evidence="1">Multi-pass membrane protein</topology>
    </subcellularLocation>
</comment>
<evidence type="ECO:0000256" key="6">
    <source>
        <dbReference type="ARBA" id="ARBA00022989"/>
    </source>
</evidence>
<feature type="transmembrane region" description="Helical" evidence="8">
    <location>
        <begin position="94"/>
        <end position="113"/>
    </location>
</feature>
<evidence type="ECO:0000256" key="1">
    <source>
        <dbReference type="ARBA" id="ARBA00004651"/>
    </source>
</evidence>
<protein>
    <recommendedName>
        <fullName evidence="9">Glycosyltransferase RgtA/B/C/D-like domain-containing protein</fullName>
    </recommendedName>
</protein>
<evidence type="ECO:0000256" key="3">
    <source>
        <dbReference type="ARBA" id="ARBA00022676"/>
    </source>
</evidence>
<dbReference type="GO" id="GO:0009103">
    <property type="term" value="P:lipopolysaccharide biosynthetic process"/>
    <property type="evidence" value="ECO:0007669"/>
    <property type="project" value="UniProtKB-ARBA"/>
</dbReference>
<reference evidence="10 11" key="1">
    <citation type="journal article" date="2016" name="Nat. Commun.">
        <title>Thousands of microbial genomes shed light on interconnected biogeochemical processes in an aquifer system.</title>
        <authorList>
            <person name="Anantharaman K."/>
            <person name="Brown C.T."/>
            <person name="Hug L.A."/>
            <person name="Sharon I."/>
            <person name="Castelle C.J."/>
            <person name="Probst A.J."/>
            <person name="Thomas B.C."/>
            <person name="Singh A."/>
            <person name="Wilkins M.J."/>
            <person name="Karaoz U."/>
            <person name="Brodie E.L."/>
            <person name="Williams K.H."/>
            <person name="Hubbard S.S."/>
            <person name="Banfield J.F."/>
        </authorList>
    </citation>
    <scope>NUCLEOTIDE SEQUENCE [LARGE SCALE GENOMIC DNA]</scope>
</reference>
<feature type="transmembrane region" description="Helical" evidence="8">
    <location>
        <begin position="142"/>
        <end position="157"/>
    </location>
</feature>
<accession>A0A1F4T9T2</accession>
<evidence type="ECO:0000256" key="7">
    <source>
        <dbReference type="ARBA" id="ARBA00023136"/>
    </source>
</evidence>
<proteinExistence type="predicted"/>
<dbReference type="InterPro" id="IPR038731">
    <property type="entry name" value="RgtA/B/C-like"/>
</dbReference>
<feature type="transmembrane region" description="Helical" evidence="8">
    <location>
        <begin position="317"/>
        <end position="339"/>
    </location>
</feature>
<organism evidence="10 11">
    <name type="scientific">candidate division WOR-1 bacterium RIFOXYC12_FULL_54_18</name>
    <dbReference type="NCBI Taxonomy" id="1802584"/>
    <lineage>
        <taxon>Bacteria</taxon>
        <taxon>Bacillati</taxon>
        <taxon>Saganbacteria</taxon>
    </lineage>
</organism>
<gene>
    <name evidence="10" type="ORF">A3K49_07810</name>
</gene>
<dbReference type="PANTHER" id="PTHR33908">
    <property type="entry name" value="MANNOSYLTRANSFERASE YKCB-RELATED"/>
    <property type="match status" value="1"/>
</dbReference>
<evidence type="ECO:0000313" key="10">
    <source>
        <dbReference type="EMBL" id="OGC28833.1"/>
    </source>
</evidence>